<name>A0A1G7JVQ8_9BACT</name>
<protein>
    <recommendedName>
        <fullName evidence="2">Anti-sigma factor antagonist</fullName>
    </recommendedName>
</protein>
<organism evidence="4 5">
    <name type="scientific">Desulfovibrio legallii</name>
    <dbReference type="NCBI Taxonomy" id="571438"/>
    <lineage>
        <taxon>Bacteria</taxon>
        <taxon>Pseudomonadati</taxon>
        <taxon>Thermodesulfobacteriota</taxon>
        <taxon>Desulfovibrionia</taxon>
        <taxon>Desulfovibrionales</taxon>
        <taxon>Desulfovibrionaceae</taxon>
        <taxon>Desulfovibrio</taxon>
    </lineage>
</organism>
<dbReference type="OrthoDB" id="280847at2"/>
<dbReference type="InterPro" id="IPR002645">
    <property type="entry name" value="STAS_dom"/>
</dbReference>
<dbReference type="Gene3D" id="3.30.750.24">
    <property type="entry name" value="STAS domain"/>
    <property type="match status" value="1"/>
</dbReference>
<evidence type="ECO:0000259" key="3">
    <source>
        <dbReference type="PROSITE" id="PS50801"/>
    </source>
</evidence>
<dbReference type="RefSeq" id="WP_143339503.1">
    <property type="nucleotide sequence ID" value="NZ_FNBX01000003.1"/>
</dbReference>
<dbReference type="EMBL" id="FNBX01000003">
    <property type="protein sequence ID" value="SDF29017.1"/>
    <property type="molecule type" value="Genomic_DNA"/>
</dbReference>
<sequence>MEIQVSQVNKAHIIKIAGRWDTFSSSAFEQTCAELVNDGMRHAIIDTAQVDYISSFGLRSLLNLGKLLEPLQGSVHISSLQPQVRKIFVGSGFSSLFPEYPDVNAALQALGTGH</sequence>
<dbReference type="GO" id="GO:0043856">
    <property type="term" value="F:anti-sigma factor antagonist activity"/>
    <property type="evidence" value="ECO:0007669"/>
    <property type="project" value="InterPro"/>
</dbReference>
<keyword evidence="5" id="KW-1185">Reference proteome</keyword>
<dbReference type="SUPFAM" id="SSF52091">
    <property type="entry name" value="SpoIIaa-like"/>
    <property type="match status" value="1"/>
</dbReference>
<feature type="domain" description="STAS" evidence="3">
    <location>
        <begin position="1"/>
        <end position="110"/>
    </location>
</feature>
<dbReference type="InterPro" id="IPR003658">
    <property type="entry name" value="Anti-sigma_ant"/>
</dbReference>
<proteinExistence type="inferred from homology"/>
<dbReference type="AlphaFoldDB" id="A0A1G7JVQ8"/>
<dbReference type="InterPro" id="IPR036513">
    <property type="entry name" value="STAS_dom_sf"/>
</dbReference>
<dbReference type="Proteomes" id="UP000199355">
    <property type="component" value="Unassembled WGS sequence"/>
</dbReference>
<evidence type="ECO:0000256" key="2">
    <source>
        <dbReference type="RuleBase" id="RU003749"/>
    </source>
</evidence>
<comment type="similarity">
    <text evidence="1 2">Belongs to the anti-sigma-factor antagonist family.</text>
</comment>
<gene>
    <name evidence="4" type="ORF">SAMN05192586_103159</name>
</gene>
<dbReference type="PANTHER" id="PTHR33495:SF2">
    <property type="entry name" value="ANTI-SIGMA FACTOR ANTAGONIST TM_1081-RELATED"/>
    <property type="match status" value="1"/>
</dbReference>
<dbReference type="STRING" id="571438.SAMN05192586_103159"/>
<dbReference type="NCBIfam" id="TIGR00377">
    <property type="entry name" value="ant_ant_sig"/>
    <property type="match status" value="1"/>
</dbReference>
<evidence type="ECO:0000313" key="5">
    <source>
        <dbReference type="Proteomes" id="UP000199355"/>
    </source>
</evidence>
<reference evidence="5" key="1">
    <citation type="submission" date="2016-10" db="EMBL/GenBank/DDBJ databases">
        <authorList>
            <person name="Varghese N."/>
            <person name="Submissions S."/>
        </authorList>
    </citation>
    <scope>NUCLEOTIDE SEQUENCE [LARGE SCALE GENOMIC DNA]</scope>
    <source>
        <strain evidence="5">KHC7</strain>
    </source>
</reference>
<accession>A0A1G7JVQ8</accession>
<dbReference type="PROSITE" id="PS50801">
    <property type="entry name" value="STAS"/>
    <property type="match status" value="1"/>
</dbReference>
<evidence type="ECO:0000313" key="4">
    <source>
        <dbReference type="EMBL" id="SDF29017.1"/>
    </source>
</evidence>
<dbReference type="Pfam" id="PF01740">
    <property type="entry name" value="STAS"/>
    <property type="match status" value="1"/>
</dbReference>
<dbReference type="PANTHER" id="PTHR33495">
    <property type="entry name" value="ANTI-SIGMA FACTOR ANTAGONIST TM_1081-RELATED-RELATED"/>
    <property type="match status" value="1"/>
</dbReference>
<dbReference type="CDD" id="cd07043">
    <property type="entry name" value="STAS_anti-anti-sigma_factors"/>
    <property type="match status" value="1"/>
</dbReference>
<evidence type="ECO:0000256" key="1">
    <source>
        <dbReference type="ARBA" id="ARBA00009013"/>
    </source>
</evidence>